<gene>
    <name evidence="2" type="ORF">Tcan_15873</name>
</gene>
<keyword evidence="3" id="KW-1185">Reference proteome</keyword>
<accession>A0A0B2VTF0</accession>
<dbReference type="EMBL" id="JPKZ01000518">
    <property type="protein sequence ID" value="KHN86786.1"/>
    <property type="molecule type" value="Genomic_DNA"/>
</dbReference>
<organism evidence="2 3">
    <name type="scientific">Toxocara canis</name>
    <name type="common">Canine roundworm</name>
    <dbReference type="NCBI Taxonomy" id="6265"/>
    <lineage>
        <taxon>Eukaryota</taxon>
        <taxon>Metazoa</taxon>
        <taxon>Ecdysozoa</taxon>
        <taxon>Nematoda</taxon>
        <taxon>Chromadorea</taxon>
        <taxon>Rhabditida</taxon>
        <taxon>Spirurina</taxon>
        <taxon>Ascaridomorpha</taxon>
        <taxon>Ascaridoidea</taxon>
        <taxon>Toxocaridae</taxon>
        <taxon>Toxocara</taxon>
    </lineage>
</organism>
<proteinExistence type="predicted"/>
<feature type="region of interest" description="Disordered" evidence="1">
    <location>
        <begin position="1"/>
        <end position="63"/>
    </location>
</feature>
<feature type="compositionally biased region" description="Basic and acidic residues" evidence="1">
    <location>
        <begin position="33"/>
        <end position="42"/>
    </location>
</feature>
<comment type="caution">
    <text evidence="2">The sequence shown here is derived from an EMBL/GenBank/DDBJ whole genome shotgun (WGS) entry which is preliminary data.</text>
</comment>
<evidence type="ECO:0000313" key="2">
    <source>
        <dbReference type="EMBL" id="KHN86786.1"/>
    </source>
</evidence>
<feature type="compositionally biased region" description="Basic and acidic residues" evidence="1">
    <location>
        <begin position="49"/>
        <end position="60"/>
    </location>
</feature>
<evidence type="ECO:0000256" key="1">
    <source>
        <dbReference type="SAM" id="MobiDB-lite"/>
    </source>
</evidence>
<dbReference type="AlphaFoldDB" id="A0A0B2VTF0"/>
<sequence length="156" mass="16678">MRLAGAAGWQKEASRPSCASEKRKPTCHQPKRKTTDENDGEKGKRHKGIKAESEVTDGKGRGVAPGKWKLSKLNLVIRILKEDQGGLVEGDEATLSTDSVTFVSTATFTFASAVTVTCVSAVTSSVPRRQIFYRTMTFASTTATAPAAKASPVAIY</sequence>
<reference evidence="2 3" key="1">
    <citation type="submission" date="2014-11" db="EMBL/GenBank/DDBJ databases">
        <title>Genetic blueprint of the zoonotic pathogen Toxocara canis.</title>
        <authorList>
            <person name="Zhu X.-Q."/>
            <person name="Korhonen P.K."/>
            <person name="Cai H."/>
            <person name="Young N.D."/>
            <person name="Nejsum P."/>
            <person name="von Samson-Himmelstjerna G."/>
            <person name="Boag P.R."/>
            <person name="Tan P."/>
            <person name="Li Q."/>
            <person name="Min J."/>
            <person name="Yang Y."/>
            <person name="Wang X."/>
            <person name="Fang X."/>
            <person name="Hall R.S."/>
            <person name="Hofmann A."/>
            <person name="Sternberg P.W."/>
            <person name="Jex A.R."/>
            <person name="Gasser R.B."/>
        </authorList>
    </citation>
    <scope>NUCLEOTIDE SEQUENCE [LARGE SCALE GENOMIC DNA]</scope>
    <source>
        <strain evidence="2">PN_DK_2014</strain>
    </source>
</reference>
<dbReference type="Proteomes" id="UP000031036">
    <property type="component" value="Unassembled WGS sequence"/>
</dbReference>
<evidence type="ECO:0000313" key="3">
    <source>
        <dbReference type="Proteomes" id="UP000031036"/>
    </source>
</evidence>
<name>A0A0B2VTF0_TOXCA</name>
<protein>
    <submittedName>
        <fullName evidence="2">Uncharacterized protein</fullName>
    </submittedName>
</protein>